<gene>
    <name evidence="2" type="ORF">SLEP1_g23298</name>
</gene>
<protein>
    <recommendedName>
        <fullName evidence="4">Secreted protein</fullName>
    </recommendedName>
</protein>
<keyword evidence="3" id="KW-1185">Reference proteome</keyword>
<sequence length="122" mass="12889">MRLLGCLVALCCKDVVAVFTPRQTLGGRVRPPLRALTAALISQQPPLLPTCGGGREHLHAAPGSLVGGKTPVYLHAALGYLEADVVRAGVVESKSYLNPLPYCPHSGYRPALQGPARLWIGV</sequence>
<name>A0AAV5JI14_9ROSI</name>
<keyword evidence="1" id="KW-0732">Signal</keyword>
<proteinExistence type="predicted"/>
<evidence type="ECO:0008006" key="4">
    <source>
        <dbReference type="Google" id="ProtNLM"/>
    </source>
</evidence>
<comment type="caution">
    <text evidence="2">The sequence shown here is derived from an EMBL/GenBank/DDBJ whole genome shotgun (WGS) entry which is preliminary data.</text>
</comment>
<organism evidence="2 3">
    <name type="scientific">Rubroshorea leprosula</name>
    <dbReference type="NCBI Taxonomy" id="152421"/>
    <lineage>
        <taxon>Eukaryota</taxon>
        <taxon>Viridiplantae</taxon>
        <taxon>Streptophyta</taxon>
        <taxon>Embryophyta</taxon>
        <taxon>Tracheophyta</taxon>
        <taxon>Spermatophyta</taxon>
        <taxon>Magnoliopsida</taxon>
        <taxon>eudicotyledons</taxon>
        <taxon>Gunneridae</taxon>
        <taxon>Pentapetalae</taxon>
        <taxon>rosids</taxon>
        <taxon>malvids</taxon>
        <taxon>Malvales</taxon>
        <taxon>Dipterocarpaceae</taxon>
        <taxon>Rubroshorea</taxon>
    </lineage>
</organism>
<accession>A0AAV5JI14</accession>
<dbReference type="Proteomes" id="UP001054252">
    <property type="component" value="Unassembled WGS sequence"/>
</dbReference>
<dbReference type="AlphaFoldDB" id="A0AAV5JI14"/>
<dbReference type="EMBL" id="BPVZ01000035">
    <property type="protein sequence ID" value="GKV12103.1"/>
    <property type="molecule type" value="Genomic_DNA"/>
</dbReference>
<evidence type="ECO:0000313" key="3">
    <source>
        <dbReference type="Proteomes" id="UP001054252"/>
    </source>
</evidence>
<feature type="signal peptide" evidence="1">
    <location>
        <begin position="1"/>
        <end position="17"/>
    </location>
</feature>
<reference evidence="2 3" key="1">
    <citation type="journal article" date="2021" name="Commun. Biol.">
        <title>The genome of Shorea leprosula (Dipterocarpaceae) highlights the ecological relevance of drought in aseasonal tropical rainforests.</title>
        <authorList>
            <person name="Ng K.K.S."/>
            <person name="Kobayashi M.J."/>
            <person name="Fawcett J.A."/>
            <person name="Hatakeyama M."/>
            <person name="Paape T."/>
            <person name="Ng C.H."/>
            <person name="Ang C.C."/>
            <person name="Tnah L.H."/>
            <person name="Lee C.T."/>
            <person name="Nishiyama T."/>
            <person name="Sese J."/>
            <person name="O'Brien M.J."/>
            <person name="Copetti D."/>
            <person name="Mohd Noor M.I."/>
            <person name="Ong R.C."/>
            <person name="Putra M."/>
            <person name="Sireger I.Z."/>
            <person name="Indrioko S."/>
            <person name="Kosugi Y."/>
            <person name="Izuno A."/>
            <person name="Isagi Y."/>
            <person name="Lee S.L."/>
            <person name="Shimizu K.K."/>
        </authorList>
    </citation>
    <scope>NUCLEOTIDE SEQUENCE [LARGE SCALE GENOMIC DNA]</scope>
    <source>
        <strain evidence="2">214</strain>
    </source>
</reference>
<evidence type="ECO:0000256" key="1">
    <source>
        <dbReference type="SAM" id="SignalP"/>
    </source>
</evidence>
<evidence type="ECO:0000313" key="2">
    <source>
        <dbReference type="EMBL" id="GKV12103.1"/>
    </source>
</evidence>
<feature type="chain" id="PRO_5043428127" description="Secreted protein" evidence="1">
    <location>
        <begin position="18"/>
        <end position="122"/>
    </location>
</feature>